<dbReference type="AlphaFoldDB" id="A0A853DJP3"/>
<dbReference type="RefSeq" id="WP_218883759.1">
    <property type="nucleotide sequence ID" value="NZ_JACCFW010000001.1"/>
</dbReference>
<organism evidence="1 2">
    <name type="scientific">Allobranchiibius huperziae</name>
    <dbReference type="NCBI Taxonomy" id="1874116"/>
    <lineage>
        <taxon>Bacteria</taxon>
        <taxon>Bacillati</taxon>
        <taxon>Actinomycetota</taxon>
        <taxon>Actinomycetes</taxon>
        <taxon>Micrococcales</taxon>
        <taxon>Dermacoccaceae</taxon>
        <taxon>Allobranchiibius</taxon>
    </lineage>
</organism>
<comment type="caution">
    <text evidence="1">The sequence shown here is derived from an EMBL/GenBank/DDBJ whole genome shotgun (WGS) entry which is preliminary data.</text>
</comment>
<reference evidence="1 2" key="1">
    <citation type="submission" date="2020-07" db="EMBL/GenBank/DDBJ databases">
        <title>Sequencing the genomes of 1000 actinobacteria strains.</title>
        <authorList>
            <person name="Klenk H.-P."/>
        </authorList>
    </citation>
    <scope>NUCLEOTIDE SEQUENCE [LARGE SCALE GENOMIC DNA]</scope>
    <source>
        <strain evidence="1 2">DSM 29531</strain>
    </source>
</reference>
<name>A0A853DJP3_9MICO</name>
<accession>A0A853DJP3</accession>
<evidence type="ECO:0008006" key="3">
    <source>
        <dbReference type="Google" id="ProtNLM"/>
    </source>
</evidence>
<dbReference type="InterPro" id="IPR019719">
    <property type="entry name" value="DUF2599"/>
</dbReference>
<dbReference type="Pfam" id="PF10783">
    <property type="entry name" value="DUF2599"/>
    <property type="match status" value="1"/>
</dbReference>
<protein>
    <recommendedName>
        <fullName evidence="3">DUF2599 domain-containing protein</fullName>
    </recommendedName>
</protein>
<gene>
    <name evidence="1" type="ORF">HNR15_003132</name>
</gene>
<keyword evidence="2" id="KW-1185">Reference proteome</keyword>
<dbReference type="EMBL" id="JACCFW010000001">
    <property type="protein sequence ID" value="NYJ76169.1"/>
    <property type="molecule type" value="Genomic_DNA"/>
</dbReference>
<evidence type="ECO:0000313" key="1">
    <source>
        <dbReference type="EMBL" id="NYJ76169.1"/>
    </source>
</evidence>
<sequence length="112" mass="12546">MTTRSVGPARSPAYVARVRWVPDSRGRSLRVYPTAAARATQEPSARAAAWQQVVRLAPAADTVTMRAQFDCHWDYARIAERSKPSWNLETWRPVVSAQIMFDTRCNPGGAEE</sequence>
<evidence type="ECO:0000313" key="2">
    <source>
        <dbReference type="Proteomes" id="UP000571817"/>
    </source>
</evidence>
<dbReference type="Proteomes" id="UP000571817">
    <property type="component" value="Unassembled WGS sequence"/>
</dbReference>
<proteinExistence type="predicted"/>